<dbReference type="PANTHER" id="PTHR21496:SF0">
    <property type="entry name" value="RIESKE DOMAIN-CONTAINING PROTEIN"/>
    <property type="match status" value="1"/>
</dbReference>
<dbReference type="PANTHER" id="PTHR21496">
    <property type="entry name" value="FERREDOXIN-RELATED"/>
    <property type="match status" value="1"/>
</dbReference>
<protein>
    <submittedName>
        <fullName evidence="8">Rieske 2Fe-2S domain-containing protein</fullName>
    </submittedName>
</protein>
<comment type="cofactor">
    <cofactor evidence="5">
        <name>[2Fe-2S] cluster</name>
        <dbReference type="ChEBI" id="CHEBI:190135"/>
    </cofactor>
</comment>
<keyword evidence="2" id="KW-0479">Metal-binding</keyword>
<dbReference type="SUPFAM" id="SSF50022">
    <property type="entry name" value="ISP domain"/>
    <property type="match status" value="1"/>
</dbReference>
<evidence type="ECO:0000259" key="7">
    <source>
        <dbReference type="PROSITE" id="PS51296"/>
    </source>
</evidence>
<accession>A0ABW9UYW1</accession>
<dbReference type="RefSeq" id="WP_160734588.1">
    <property type="nucleotide sequence ID" value="NZ_WTYO01000012.1"/>
</dbReference>
<name>A0ABW9UYW1_9SPHN</name>
<evidence type="ECO:0000256" key="1">
    <source>
        <dbReference type="ARBA" id="ARBA00022714"/>
    </source>
</evidence>
<proteinExistence type="inferred from homology"/>
<gene>
    <name evidence="8" type="ORF">GRI72_14365</name>
</gene>
<evidence type="ECO:0000256" key="6">
    <source>
        <dbReference type="ARBA" id="ARBA00038001"/>
    </source>
</evidence>
<organism evidence="8 9">
    <name type="scientific">Pelagerythrobacter marinus</name>
    <dbReference type="NCBI Taxonomy" id="538382"/>
    <lineage>
        <taxon>Bacteria</taxon>
        <taxon>Pseudomonadati</taxon>
        <taxon>Pseudomonadota</taxon>
        <taxon>Alphaproteobacteria</taxon>
        <taxon>Sphingomonadales</taxon>
        <taxon>Erythrobacteraceae</taxon>
        <taxon>Pelagerythrobacter</taxon>
    </lineage>
</organism>
<keyword evidence="3" id="KW-0408">Iron</keyword>
<dbReference type="Proteomes" id="UP000444401">
    <property type="component" value="Unassembled WGS sequence"/>
</dbReference>
<evidence type="ECO:0000256" key="4">
    <source>
        <dbReference type="ARBA" id="ARBA00023014"/>
    </source>
</evidence>
<evidence type="ECO:0000256" key="5">
    <source>
        <dbReference type="ARBA" id="ARBA00034078"/>
    </source>
</evidence>
<dbReference type="InterPro" id="IPR036922">
    <property type="entry name" value="Rieske_2Fe-2S_sf"/>
</dbReference>
<sequence>MEKEEGMVSNLVELGEASQIPKGEMKAFSIDGLGEIAVYHVDDEWFATDDVCSHAVASLTEGWLEGFTVICPAHSGEFDVRSGKALCFPATEPISTYQVWVEGGKLLVNTTPNKNDDTHASSPQCQ</sequence>
<comment type="similarity">
    <text evidence="6">Belongs to the bacterial ring-hydroxylating dioxygenase ferredoxin component family.</text>
</comment>
<dbReference type="PROSITE" id="PS51296">
    <property type="entry name" value="RIESKE"/>
    <property type="match status" value="1"/>
</dbReference>
<dbReference type="CDD" id="cd03528">
    <property type="entry name" value="Rieske_RO_ferredoxin"/>
    <property type="match status" value="1"/>
</dbReference>
<keyword evidence="9" id="KW-1185">Reference proteome</keyword>
<dbReference type="Pfam" id="PF00355">
    <property type="entry name" value="Rieske"/>
    <property type="match status" value="1"/>
</dbReference>
<evidence type="ECO:0000313" key="9">
    <source>
        <dbReference type="Proteomes" id="UP000444401"/>
    </source>
</evidence>
<feature type="domain" description="Rieske" evidence="7">
    <location>
        <begin position="12"/>
        <end position="108"/>
    </location>
</feature>
<dbReference type="EMBL" id="WTYO01000012">
    <property type="protein sequence ID" value="MXO69991.1"/>
    <property type="molecule type" value="Genomic_DNA"/>
</dbReference>
<dbReference type="InterPro" id="IPR017941">
    <property type="entry name" value="Rieske_2Fe-2S"/>
</dbReference>
<evidence type="ECO:0000256" key="3">
    <source>
        <dbReference type="ARBA" id="ARBA00023004"/>
    </source>
</evidence>
<keyword evidence="4" id="KW-0411">Iron-sulfur</keyword>
<evidence type="ECO:0000256" key="2">
    <source>
        <dbReference type="ARBA" id="ARBA00022723"/>
    </source>
</evidence>
<keyword evidence="1" id="KW-0001">2Fe-2S</keyword>
<reference evidence="8 9" key="1">
    <citation type="submission" date="2019-12" db="EMBL/GenBank/DDBJ databases">
        <title>Genomic-based taxomic classification of the family Erythrobacteraceae.</title>
        <authorList>
            <person name="Xu L."/>
        </authorList>
    </citation>
    <scope>NUCLEOTIDE SEQUENCE [LARGE SCALE GENOMIC DNA]</scope>
    <source>
        <strain evidence="8 9">H32</strain>
    </source>
</reference>
<evidence type="ECO:0000313" key="8">
    <source>
        <dbReference type="EMBL" id="MXO69991.1"/>
    </source>
</evidence>
<dbReference type="Gene3D" id="2.102.10.10">
    <property type="entry name" value="Rieske [2Fe-2S] iron-sulphur domain"/>
    <property type="match status" value="1"/>
</dbReference>
<comment type="caution">
    <text evidence="8">The sequence shown here is derived from an EMBL/GenBank/DDBJ whole genome shotgun (WGS) entry which is preliminary data.</text>
</comment>